<evidence type="ECO:0000256" key="3">
    <source>
        <dbReference type="ARBA" id="ARBA00038502"/>
    </source>
</evidence>
<gene>
    <name evidence="5" type="ORF">B1s21122_05580</name>
</gene>
<evidence type="ECO:0000256" key="1">
    <source>
        <dbReference type="ARBA" id="ARBA00022679"/>
    </source>
</evidence>
<feature type="domain" description="N-acetyltransferase" evidence="4">
    <location>
        <begin position="9"/>
        <end position="183"/>
    </location>
</feature>
<reference evidence="6" key="1">
    <citation type="submission" date="2016-10" db="EMBL/GenBank/DDBJ databases">
        <title>High microdiversification within the ubiquitous acI lineage of Actinobacteria.</title>
        <authorList>
            <person name="Neuenschwander S.M."/>
            <person name="Salcher M."/>
            <person name="Ghai R."/>
            <person name="Pernthaler J."/>
        </authorList>
    </citation>
    <scope>NUCLEOTIDE SEQUENCE [LARGE SCALE GENOMIC DNA]</scope>
</reference>
<dbReference type="KEGG" id="abam:B1s21122_05580"/>
<name>A0A249JZ50_9ACTN</name>
<comment type="similarity">
    <text evidence="3">Belongs to the acetyltransferase family. RimJ subfamily.</text>
</comment>
<dbReference type="PANTHER" id="PTHR43792:SF8">
    <property type="entry name" value="[RIBOSOMAL PROTEIN US5]-ALANINE N-ACETYLTRANSFERASE"/>
    <property type="match status" value="1"/>
</dbReference>
<accession>A0A249JZ50</accession>
<organism evidence="5 6">
    <name type="scientific">Candidatus Nanopelagicus limnae</name>
    <dbReference type="NCBI Taxonomy" id="1884634"/>
    <lineage>
        <taxon>Bacteria</taxon>
        <taxon>Bacillati</taxon>
        <taxon>Actinomycetota</taxon>
        <taxon>Actinomycetes</taxon>
        <taxon>Candidatus Nanopelagicales</taxon>
        <taxon>Candidatus Nanopelagicaceae</taxon>
        <taxon>Candidatus Nanopelagicus</taxon>
    </lineage>
</organism>
<dbReference type="InterPro" id="IPR016181">
    <property type="entry name" value="Acyl_CoA_acyltransferase"/>
</dbReference>
<dbReference type="Gene3D" id="3.40.630.30">
    <property type="match status" value="1"/>
</dbReference>
<dbReference type="PROSITE" id="PS51186">
    <property type="entry name" value="GNAT"/>
    <property type="match status" value="1"/>
</dbReference>
<evidence type="ECO:0000313" key="6">
    <source>
        <dbReference type="Proteomes" id="UP000217153"/>
    </source>
</evidence>
<dbReference type="Pfam" id="PF13302">
    <property type="entry name" value="Acetyltransf_3"/>
    <property type="match status" value="1"/>
</dbReference>
<dbReference type="RefSeq" id="WP_095681087.1">
    <property type="nucleotide sequence ID" value="NZ_CP016768.2"/>
</dbReference>
<dbReference type="InterPro" id="IPR051531">
    <property type="entry name" value="N-acetyltransferase"/>
</dbReference>
<protein>
    <submittedName>
        <fullName evidence="5">Ribosomal-protein-alanine N-acetyltransferase</fullName>
    </submittedName>
</protein>
<evidence type="ECO:0000313" key="5">
    <source>
        <dbReference type="EMBL" id="ASY09782.1"/>
    </source>
</evidence>
<keyword evidence="6" id="KW-1185">Reference proteome</keyword>
<keyword evidence="1 5" id="KW-0808">Transferase</keyword>
<dbReference type="SUPFAM" id="SSF55729">
    <property type="entry name" value="Acyl-CoA N-acyltransferases (Nat)"/>
    <property type="match status" value="1"/>
</dbReference>
<dbReference type="EMBL" id="CP016768">
    <property type="protein sequence ID" value="ASY09782.1"/>
    <property type="molecule type" value="Genomic_DNA"/>
</dbReference>
<dbReference type="GO" id="GO:0008999">
    <property type="term" value="F:protein-N-terminal-alanine acetyltransferase activity"/>
    <property type="evidence" value="ECO:0007669"/>
    <property type="project" value="TreeGrafter"/>
</dbReference>
<dbReference type="AlphaFoldDB" id="A0A249JZ50"/>
<dbReference type="GO" id="GO:0005737">
    <property type="term" value="C:cytoplasm"/>
    <property type="evidence" value="ECO:0007669"/>
    <property type="project" value="TreeGrafter"/>
</dbReference>
<dbReference type="OrthoDB" id="5242221at2"/>
<dbReference type="PANTHER" id="PTHR43792">
    <property type="entry name" value="GNAT FAMILY, PUTATIVE (AFU_ORTHOLOGUE AFUA_3G00765)-RELATED-RELATED"/>
    <property type="match status" value="1"/>
</dbReference>
<evidence type="ECO:0000259" key="4">
    <source>
        <dbReference type="PROSITE" id="PS51186"/>
    </source>
</evidence>
<sequence length="186" mass="21436">MKKLTDHEITLKPIRFRDKAAWDAVRAVNRDWLSPWEATRPHIDSNTPLPSYYGMVLQLNKEIRALRSISLGIWLKENKSEVLIGQITLGGIIFGAMRGAHIGYWIDQRFASRGYTTRAVKLLTKFGFETLKLHRIEINLRPENEASKKVAIKAGFELEGARNNYLHIAGDWRNHITFVKENPEIK</sequence>
<dbReference type="Proteomes" id="UP000217153">
    <property type="component" value="Chromosome"/>
</dbReference>
<keyword evidence="2" id="KW-0012">Acyltransferase</keyword>
<dbReference type="InterPro" id="IPR000182">
    <property type="entry name" value="GNAT_dom"/>
</dbReference>
<proteinExistence type="inferred from homology"/>
<evidence type="ECO:0000256" key="2">
    <source>
        <dbReference type="ARBA" id="ARBA00023315"/>
    </source>
</evidence>